<dbReference type="InterPro" id="IPR006656">
    <property type="entry name" value="Mopterin_OxRdtase"/>
</dbReference>
<dbReference type="InterPro" id="IPR006657">
    <property type="entry name" value="MoPterin_dinucl-bd_dom"/>
</dbReference>
<evidence type="ECO:0000256" key="1">
    <source>
        <dbReference type="ARBA" id="ARBA00001966"/>
    </source>
</evidence>
<protein>
    <submittedName>
        <fullName evidence="10">DMSO reductase chain A</fullName>
    </submittedName>
</protein>
<dbReference type="PROSITE" id="PS00932">
    <property type="entry name" value="MOLYBDOPTERIN_PROK_3"/>
    <property type="match status" value="1"/>
</dbReference>
<evidence type="ECO:0000256" key="2">
    <source>
        <dbReference type="ARBA" id="ARBA00004196"/>
    </source>
</evidence>
<dbReference type="InParanoid" id="O67280"/>
<evidence type="ECO:0000256" key="8">
    <source>
        <dbReference type="ARBA" id="ARBA00023014"/>
    </source>
</evidence>
<dbReference type="eggNOG" id="COG0243">
    <property type="taxonomic scope" value="Bacteria"/>
</dbReference>
<keyword evidence="5" id="KW-0479">Metal-binding</keyword>
<dbReference type="PANTHER" id="PTHR43598:SF5">
    <property type="entry name" value="DMSO REDUCTASE CHAIN A"/>
    <property type="match status" value="1"/>
</dbReference>
<evidence type="ECO:0000256" key="6">
    <source>
        <dbReference type="ARBA" id="ARBA00023002"/>
    </source>
</evidence>
<dbReference type="AlphaFoldDB" id="O67280"/>
<dbReference type="GO" id="GO:0030313">
    <property type="term" value="C:cell envelope"/>
    <property type="evidence" value="ECO:0007669"/>
    <property type="project" value="UniProtKB-SubCell"/>
</dbReference>
<dbReference type="SUPFAM" id="SSF53706">
    <property type="entry name" value="Formate dehydrogenase/DMSO reductase, domains 1-3"/>
    <property type="match status" value="1"/>
</dbReference>
<evidence type="ECO:0000313" key="11">
    <source>
        <dbReference type="Proteomes" id="UP000000798"/>
    </source>
</evidence>
<dbReference type="Pfam" id="PF04879">
    <property type="entry name" value="Molybdop_Fe4S4"/>
    <property type="match status" value="1"/>
</dbReference>
<feature type="domain" description="4Fe-4S Mo/W bis-MGD-type" evidence="9">
    <location>
        <begin position="44"/>
        <end position="100"/>
    </location>
</feature>
<gene>
    <name evidence="10" type="primary">dmsA</name>
    <name evidence="10" type="ordered locus">aq_1234</name>
</gene>
<keyword evidence="8" id="KW-0411">Iron-sulfur</keyword>
<dbReference type="GO" id="GO:0046872">
    <property type="term" value="F:metal ion binding"/>
    <property type="evidence" value="ECO:0007669"/>
    <property type="project" value="UniProtKB-KW"/>
</dbReference>
<dbReference type="TCDB" id="5.A.3.11.2">
    <property type="family name" value="the prokaryotic molybdopterin-containing oxidoreductase (pmo) family"/>
</dbReference>
<keyword evidence="11" id="KW-1185">Reference proteome</keyword>
<dbReference type="GO" id="GO:0016491">
    <property type="term" value="F:oxidoreductase activity"/>
    <property type="evidence" value="ECO:0007669"/>
    <property type="project" value="UniProtKB-KW"/>
</dbReference>
<evidence type="ECO:0000259" key="9">
    <source>
        <dbReference type="PROSITE" id="PS51669"/>
    </source>
</evidence>
<sequence length="984" mass="112678">MLIRPISFAYNPLRKCDCKWKSLRLILNGSTGGLKMEIGGSFYERKYYSTCYMCACRCGIEVYVRNGKVTYIKGNDDHPLNKGVLCAKGSSGIMKEYSPARLRKPLLRVGPRGSGQFKEIEWDEALEIAAKWIKEAAQKNPSKVAFFTGRDQMQAINGWFAGQIGTLNWAAHGGFCSVNVAAAGLMSVGYSFWEFGDPDFEHTKYFMMIGVAEDHASNPFKLGIQELKRRGGKFVFVNPVRWSYGAIADEWVPIKPGTDGAFILGLAHVLFKYNLIDWEFLKEFTNAPWLVIQAPGTPKDGLFYRNEEGKPMVFDKKSNSFKPADRIVPEDLDPAFIGEFETPEGYKVRPAFDIFAERIVKDYTPEKVEKITGIPAETIERIAKELGVTALYNPIELPIEWTDVWGRKHKKMVGRPVSFHIMRGIASHTNGYQTARAVFVLMMLLGCIDRPGGHLAKPPYPKHIEDLPKPKKIKSLDELEFGKPYGPHLGIPQSPDDLLVDEKGNPLRIDRAYSWEFPIAAHGCIQNVIPAAYQKDPYDIEVLMIYMANMAWNSSQNIPYILEALTAKDASGNYIIPKIITIDAFYSEMVAYSDLVLPDATYLEQWFALSLLDRPPSVASGPVDAIRQPIVEPQDLKGEKLDVLPWGEVMVRLGTKLGLPGFLNEDGTPKYKDWKDFLINWQPQPGVGALAGWRGKNGDKHFVGEPNPNQLEMYAKNKGFFYYPLPEHMRYYRHVNKDYLEWAKSVKFVKRTDPIIMNFYVETLQKFRLAGQGLWEGENQPPNDPAIRERLVRYFDPLPFWYPPFEEEVSGKDYPLYAFTKRPQWMYHSWDSQNAWLRQISTRNYLYMNPKTAKKLGIKHLDWVWVESRIGRVKCQVFLTECTEPNSVWTWNAIGKMIGAWGLKPEAEEGHQGFLLNHVIPHSIKMNGKEFYYGDPITGHLAWFDTKVRVYKAEDQTPETYPEFKVEPLPYIKERWVDVLRYKP</sequence>
<dbReference type="SMART" id="SM00926">
    <property type="entry name" value="Molybdop_Fe4S4"/>
    <property type="match status" value="1"/>
</dbReference>
<evidence type="ECO:0000313" key="10">
    <source>
        <dbReference type="EMBL" id="AAC07243.1"/>
    </source>
</evidence>
<dbReference type="STRING" id="224324.aq_1234"/>
<dbReference type="Gene3D" id="3.40.228.10">
    <property type="entry name" value="Dimethylsulfoxide Reductase, domain 2"/>
    <property type="match status" value="1"/>
</dbReference>
<dbReference type="GO" id="GO:0043546">
    <property type="term" value="F:molybdopterin cofactor binding"/>
    <property type="evidence" value="ECO:0007669"/>
    <property type="project" value="InterPro"/>
</dbReference>
<dbReference type="HOGENOM" id="CLU_000422_13_3_0"/>
<evidence type="ECO:0000256" key="3">
    <source>
        <dbReference type="ARBA" id="ARBA00010312"/>
    </source>
</evidence>
<dbReference type="EnsemblBacteria" id="AAC07243">
    <property type="protein sequence ID" value="AAC07243"/>
    <property type="gene ID" value="aq_1234"/>
</dbReference>
<name>O67280_AQUAE</name>
<dbReference type="KEGG" id="aae:aq_1234"/>
<dbReference type="PATRIC" id="fig|224324.8.peg.960"/>
<dbReference type="Gene3D" id="3.30.200.210">
    <property type="match status" value="1"/>
</dbReference>
<comment type="cofactor">
    <cofactor evidence="1">
        <name>[4Fe-4S] cluster</name>
        <dbReference type="ChEBI" id="CHEBI:49883"/>
    </cofactor>
</comment>
<dbReference type="Pfam" id="PF00384">
    <property type="entry name" value="Molybdopterin"/>
    <property type="match status" value="1"/>
</dbReference>
<dbReference type="CDD" id="cd02783">
    <property type="entry name" value="MopB_CT_2"/>
    <property type="match status" value="1"/>
</dbReference>
<dbReference type="Proteomes" id="UP000000798">
    <property type="component" value="Chromosome"/>
</dbReference>
<keyword evidence="4" id="KW-0004">4Fe-4S</keyword>
<dbReference type="FunCoup" id="O67280">
    <property type="interactions" value="188"/>
</dbReference>
<keyword evidence="7" id="KW-0408">Iron</keyword>
<dbReference type="EMBL" id="AE000657">
    <property type="protein sequence ID" value="AAC07243.1"/>
    <property type="molecule type" value="Genomic_DNA"/>
</dbReference>
<dbReference type="PIR" id="E70406">
    <property type="entry name" value="E70406"/>
</dbReference>
<proteinExistence type="inferred from homology"/>
<dbReference type="PROSITE" id="PS51669">
    <property type="entry name" value="4FE4S_MOW_BIS_MGD"/>
    <property type="match status" value="1"/>
</dbReference>
<dbReference type="InterPro" id="IPR006963">
    <property type="entry name" value="Mopterin_OxRdtase_4Fe-4S_dom"/>
</dbReference>
<dbReference type="Gene3D" id="3.40.50.740">
    <property type="match status" value="1"/>
</dbReference>
<evidence type="ECO:0000256" key="4">
    <source>
        <dbReference type="ARBA" id="ARBA00022485"/>
    </source>
</evidence>
<dbReference type="Gene3D" id="2.40.40.20">
    <property type="match status" value="1"/>
</dbReference>
<reference evidence="10 11" key="1">
    <citation type="journal article" date="1998" name="Nature">
        <title>The complete genome of the hyperthermophilic bacterium Aquifex aeolicus.</title>
        <authorList>
            <person name="Deckert G."/>
            <person name="Warren P.V."/>
            <person name="Gaasterland T."/>
            <person name="Young W.G."/>
            <person name="Lenox A.L."/>
            <person name="Graham D.E."/>
            <person name="Overbeek R."/>
            <person name="Snead M.A."/>
            <person name="Keller M."/>
            <person name="Aujay M."/>
            <person name="Huber R."/>
            <person name="Feldman R.A."/>
            <person name="Short J.M."/>
            <person name="Olson G.J."/>
            <person name="Swanson R.V."/>
        </authorList>
    </citation>
    <scope>NUCLEOTIDE SEQUENCE [LARGE SCALE GENOMIC DNA]</scope>
    <source>
        <strain evidence="10 11">VF5</strain>
    </source>
</reference>
<dbReference type="OrthoDB" id="9803192at2"/>
<organism evidence="10 11">
    <name type="scientific">Aquifex aeolicus (strain VF5)</name>
    <dbReference type="NCBI Taxonomy" id="224324"/>
    <lineage>
        <taxon>Bacteria</taxon>
        <taxon>Pseudomonadati</taxon>
        <taxon>Aquificota</taxon>
        <taxon>Aquificia</taxon>
        <taxon>Aquificales</taxon>
        <taxon>Aquificaceae</taxon>
        <taxon>Aquifex</taxon>
    </lineage>
</organism>
<keyword evidence="6" id="KW-0560">Oxidoreductase</keyword>
<dbReference type="SUPFAM" id="SSF50692">
    <property type="entry name" value="ADC-like"/>
    <property type="match status" value="1"/>
</dbReference>
<dbReference type="Pfam" id="PF01568">
    <property type="entry name" value="Molydop_binding"/>
    <property type="match status" value="1"/>
</dbReference>
<comment type="similarity">
    <text evidence="3">Belongs to the prokaryotic molybdopterin-containing oxidoreductase family.</text>
</comment>
<evidence type="ECO:0000256" key="7">
    <source>
        <dbReference type="ARBA" id="ARBA00023004"/>
    </source>
</evidence>
<evidence type="ECO:0000256" key="5">
    <source>
        <dbReference type="ARBA" id="ARBA00022723"/>
    </source>
</evidence>
<dbReference type="InterPro" id="IPR009010">
    <property type="entry name" value="Asp_de-COase-like_dom_sf"/>
</dbReference>
<dbReference type="RefSeq" id="WP_010880782.1">
    <property type="nucleotide sequence ID" value="NC_000918.1"/>
</dbReference>
<dbReference type="PANTHER" id="PTHR43598">
    <property type="entry name" value="TUNGSTEN-CONTAINING FORMYLMETHANOFURAN DEHYDROGENASE 2 SUBUNIT B"/>
    <property type="match status" value="1"/>
</dbReference>
<comment type="subcellular location">
    <subcellularLocation>
        <location evidence="2">Cell envelope</location>
    </subcellularLocation>
</comment>
<dbReference type="GO" id="GO:0051539">
    <property type="term" value="F:4 iron, 4 sulfur cluster binding"/>
    <property type="evidence" value="ECO:0007669"/>
    <property type="project" value="UniProtKB-KW"/>
</dbReference>
<accession>O67280</accession>
<dbReference type="InterPro" id="IPR006655">
    <property type="entry name" value="Mopterin_OxRdtase_prok_CS"/>
</dbReference>